<dbReference type="InterPro" id="IPR036047">
    <property type="entry name" value="F-box-like_dom_sf"/>
</dbReference>
<protein>
    <recommendedName>
        <fullName evidence="1">F-box domain-containing protein</fullName>
    </recommendedName>
</protein>
<reference evidence="2 3" key="1">
    <citation type="journal article" date="2020" name="ISME J.">
        <title>Uncovering the hidden diversity of litter-decomposition mechanisms in mushroom-forming fungi.</title>
        <authorList>
            <person name="Floudas D."/>
            <person name="Bentzer J."/>
            <person name="Ahren D."/>
            <person name="Johansson T."/>
            <person name="Persson P."/>
            <person name="Tunlid A."/>
        </authorList>
    </citation>
    <scope>NUCLEOTIDE SEQUENCE [LARGE SCALE GENOMIC DNA]</scope>
    <source>
        <strain evidence="2 3">CBS 406.79</strain>
    </source>
</reference>
<feature type="domain" description="F-box" evidence="1">
    <location>
        <begin position="1"/>
        <end position="44"/>
    </location>
</feature>
<accession>A0A8H5LUE9</accession>
<gene>
    <name evidence="2" type="ORF">D9757_011993</name>
</gene>
<organism evidence="2 3">
    <name type="scientific">Collybiopsis confluens</name>
    <dbReference type="NCBI Taxonomy" id="2823264"/>
    <lineage>
        <taxon>Eukaryota</taxon>
        <taxon>Fungi</taxon>
        <taxon>Dikarya</taxon>
        <taxon>Basidiomycota</taxon>
        <taxon>Agaricomycotina</taxon>
        <taxon>Agaricomycetes</taxon>
        <taxon>Agaricomycetidae</taxon>
        <taxon>Agaricales</taxon>
        <taxon>Marasmiineae</taxon>
        <taxon>Omphalotaceae</taxon>
        <taxon>Collybiopsis</taxon>
    </lineage>
</organism>
<dbReference type="Proteomes" id="UP000518752">
    <property type="component" value="Unassembled WGS sequence"/>
</dbReference>
<evidence type="ECO:0000313" key="3">
    <source>
        <dbReference type="Proteomes" id="UP000518752"/>
    </source>
</evidence>
<dbReference type="InterPro" id="IPR054586">
    <property type="entry name" value="MACPF_1_fungal"/>
</dbReference>
<evidence type="ECO:0000259" key="1">
    <source>
        <dbReference type="PROSITE" id="PS50181"/>
    </source>
</evidence>
<dbReference type="SUPFAM" id="SSF81383">
    <property type="entry name" value="F-box domain"/>
    <property type="match status" value="1"/>
</dbReference>
<proteinExistence type="predicted"/>
<dbReference type="Pfam" id="PF22693">
    <property type="entry name" value="MACPF_1"/>
    <property type="match status" value="1"/>
</dbReference>
<keyword evidence="3" id="KW-1185">Reference proteome</keyword>
<evidence type="ECO:0000313" key="2">
    <source>
        <dbReference type="EMBL" id="KAF5369726.1"/>
    </source>
</evidence>
<dbReference type="AlphaFoldDB" id="A0A8H5LUE9"/>
<comment type="caution">
    <text evidence="2">The sequence shown here is derived from an EMBL/GenBank/DDBJ whole genome shotgun (WGS) entry which is preliminary data.</text>
</comment>
<dbReference type="EMBL" id="JAACJN010000125">
    <property type="protein sequence ID" value="KAF5369726.1"/>
    <property type="molecule type" value="Genomic_DNA"/>
</dbReference>
<sequence length="895" mass="100561">MTIELPTEIWWKILGYLPSDNIIRLGPVNQNFLQMARESLYKNLEIKDFDQKTERRLRNLRSLSLGHYVRSLDIQYAPWPIFYHPRHGPAKRLLCAVDFIRALFKIDSEYSKRKKNVLLEQKRIQLILETAQTLENVQECELSHDYPFGFENFQSQDILPFSPIHAISLLVVAPFRKTLTKLSLRLPTNTLRHLPSVTLPSLEDLDVLLSYSPRRKLGDRDVNVGRLALFISGLSRTLRILSISCHHYCLHLDSDFGRFFDLLSEADPFQFHLRSFSFQTWQSMHSVSNVERPTCTQQMVLRLRPSARSVSASPPPPLVPPTTPIFQIAIVGPPGHTFPSFQSTDLDKTGFEKFSLDNIRHKANISTKFVFTADGKTSISDDTTLEHYMRLSDDGRKILREATPNSHPEVQTFTVTLMDKTPTTTPAPAPDTSAVKELMDKVRTADFLARGELPKFADTTLAALTANYEATPNNNNDGVAPAQAAELTEAQWNIVLENTRAFHGYFYDLKKDILRKAPKPAFRLKANPIPGTAISESFAQDKYIPPIPPYYVFDSASVQVTEIREQIQDKLVKEGFDSLVVSASIGGGLELPVSVSESFEKENATSHQEHHGTDVQNLTVTYNFPRVVVELGPEWLELTPECEADAKNAEDKEDGKSFDDNYGTAFATSFTLGGYLYSTRSVSEAENSNLDQTKDQLRNAVGLSFTTSKASGSFGIANSSGNRTETEHGDLHQTANLTWNGYGGDTLLVSNPNAWASTVKDHRLWRLMNQRGVMDLRSLVNAVNAAAHYKLTHPNTKSYKGMDPLDNTEYNTVLRTFFGLNFPGGNRDSLRIKMQEVYTESEYSAGPAKYNTAMPTEVTAQITSGTTFEELTKDQYIGIGRYMVHEGKLKGFVPE</sequence>
<dbReference type="OrthoDB" id="2955550at2759"/>
<dbReference type="CDD" id="cd09917">
    <property type="entry name" value="F-box_SF"/>
    <property type="match status" value="1"/>
</dbReference>
<name>A0A8H5LUE9_9AGAR</name>
<dbReference type="PROSITE" id="PS50181">
    <property type="entry name" value="FBOX"/>
    <property type="match status" value="1"/>
</dbReference>
<dbReference type="InterPro" id="IPR001810">
    <property type="entry name" value="F-box_dom"/>
</dbReference>